<dbReference type="PANTHER" id="PTHR30154:SF34">
    <property type="entry name" value="TRANSCRIPTIONAL REGULATOR AZLB"/>
    <property type="match status" value="1"/>
</dbReference>
<dbReference type="InterPro" id="IPR036388">
    <property type="entry name" value="WH-like_DNA-bd_sf"/>
</dbReference>
<proteinExistence type="predicted"/>
<reference evidence="2 3" key="1">
    <citation type="submission" date="2020-10" db="EMBL/GenBank/DDBJ databases">
        <title>Nocardioides sp. isolated from sludge.</title>
        <authorList>
            <person name="Zhang X."/>
        </authorList>
    </citation>
    <scope>NUCLEOTIDE SEQUENCE [LARGE SCALE GENOMIC DNA]</scope>
    <source>
        <strain evidence="2 3">Y6</strain>
    </source>
</reference>
<gene>
    <name evidence="2" type="ORF">IEQ44_14420</name>
</gene>
<accession>A0ABR9RWB2</accession>
<sequence length="328" mass="35449">MSSDPRDQLLAEVDLALVHALQVNARAPWARIAEVIGVDPATAARRWAAINARGAAWFAVWPTPERHAARSDAALVRVAARITPEAADAWCRTPWVLAVERTSVGTQAFVVGHGGLAALEQRIHDLVALVDDPGPVHVEYAAAVPRDDSSWRLRVLSATQVRDLSESRTPGLRAPGEEAAAEVTALLREDARMTWGAMAARMGVRDATARRTVERVLAHGLVRLGCDVAMPAVGLGRGVVVRARATPDFDPEVLVRSPSVHRVLRLVGPAEWTVSCRFTSLTELDAVERAWGPGIEVVDRWTVTAALKRNGHLLDSSGRSTGEVDVDW</sequence>
<name>A0ABR9RWB2_9ACTN</name>
<dbReference type="RefSeq" id="WP_193639172.1">
    <property type="nucleotide sequence ID" value="NZ_JADCSA010000017.1"/>
</dbReference>
<dbReference type="InterPro" id="IPR000485">
    <property type="entry name" value="AsnC-type_HTH_dom"/>
</dbReference>
<feature type="domain" description="HTH asnC-type" evidence="1">
    <location>
        <begin position="12"/>
        <end position="48"/>
    </location>
</feature>
<dbReference type="EMBL" id="JADCSA010000017">
    <property type="protein sequence ID" value="MBE7325844.1"/>
    <property type="molecule type" value="Genomic_DNA"/>
</dbReference>
<evidence type="ECO:0000313" key="2">
    <source>
        <dbReference type="EMBL" id="MBE7325844.1"/>
    </source>
</evidence>
<evidence type="ECO:0000259" key="1">
    <source>
        <dbReference type="Pfam" id="PF13404"/>
    </source>
</evidence>
<keyword evidence="3" id="KW-1185">Reference proteome</keyword>
<dbReference type="Proteomes" id="UP000756387">
    <property type="component" value="Unassembled WGS sequence"/>
</dbReference>
<comment type="caution">
    <text evidence="2">The sequence shown here is derived from an EMBL/GenBank/DDBJ whole genome shotgun (WGS) entry which is preliminary data.</text>
</comment>
<evidence type="ECO:0000313" key="3">
    <source>
        <dbReference type="Proteomes" id="UP000756387"/>
    </source>
</evidence>
<dbReference type="PANTHER" id="PTHR30154">
    <property type="entry name" value="LEUCINE-RESPONSIVE REGULATORY PROTEIN"/>
    <property type="match status" value="1"/>
</dbReference>
<organism evidence="2 3">
    <name type="scientific">Nocardioides malaquae</name>
    <dbReference type="NCBI Taxonomy" id="2773426"/>
    <lineage>
        <taxon>Bacteria</taxon>
        <taxon>Bacillati</taxon>
        <taxon>Actinomycetota</taxon>
        <taxon>Actinomycetes</taxon>
        <taxon>Propionibacteriales</taxon>
        <taxon>Nocardioidaceae</taxon>
        <taxon>Nocardioides</taxon>
    </lineage>
</organism>
<protein>
    <submittedName>
        <fullName evidence="2">AsnC family transcriptional regulator</fullName>
    </submittedName>
</protein>
<dbReference type="Gene3D" id="1.10.10.10">
    <property type="entry name" value="Winged helix-like DNA-binding domain superfamily/Winged helix DNA-binding domain"/>
    <property type="match status" value="1"/>
</dbReference>
<dbReference type="Pfam" id="PF13404">
    <property type="entry name" value="HTH_AsnC-type"/>
    <property type="match status" value="1"/>
</dbReference>